<keyword evidence="3" id="KW-1185">Reference proteome</keyword>
<feature type="region of interest" description="Disordered" evidence="1">
    <location>
        <begin position="97"/>
        <end position="122"/>
    </location>
</feature>
<name>A0A1S6HXQ2_9GAMM</name>
<dbReference type="CDD" id="cd00090">
    <property type="entry name" value="HTH_ARSR"/>
    <property type="match status" value="1"/>
</dbReference>
<evidence type="ECO:0000256" key="1">
    <source>
        <dbReference type="SAM" id="MobiDB-lite"/>
    </source>
</evidence>
<dbReference type="InterPro" id="IPR036388">
    <property type="entry name" value="WH-like_DNA-bd_sf"/>
</dbReference>
<dbReference type="RefSeq" id="WP_149027358.1">
    <property type="nucleotide sequence ID" value="NZ_CP014782.1"/>
</dbReference>
<proteinExistence type="predicted"/>
<feature type="compositionally biased region" description="Polar residues" evidence="1">
    <location>
        <begin position="97"/>
        <end position="118"/>
    </location>
</feature>
<organism evidence="2 3">
    <name type="scientific">Shewanella psychrophila</name>
    <dbReference type="NCBI Taxonomy" id="225848"/>
    <lineage>
        <taxon>Bacteria</taxon>
        <taxon>Pseudomonadati</taxon>
        <taxon>Pseudomonadota</taxon>
        <taxon>Gammaproteobacteria</taxon>
        <taxon>Alteromonadales</taxon>
        <taxon>Shewanellaceae</taxon>
        <taxon>Shewanella</taxon>
    </lineage>
</organism>
<dbReference type="OrthoDB" id="6107855at2"/>
<dbReference type="STRING" id="225848.Sps_05145"/>
<accession>A0A1S6HXQ2</accession>
<evidence type="ECO:0000313" key="3">
    <source>
        <dbReference type="Proteomes" id="UP000189545"/>
    </source>
</evidence>
<sequence>MSMELMVKAMKSKVGNPLRKLVLIKLADNASDSGECWPSYQHIADQCEIAKSTVRKHIKELEGAGFLTITNRKGPKGNSSNMYTLTLCRQIAPLMPSGSTGVPSDSTGGMPSDSTGISHSFEPVNEPLKTKAKKSIQIPKLDFSCWPGMPSEQTLADWMAMRKRQKADVSQTVISRLARQLHIAVAAGYPIDDCLAECVTRNWRGFELVWLTNAGVSKARLGQVSGDPEHLNNDWIQHVFNDKDPLI</sequence>
<evidence type="ECO:0000313" key="2">
    <source>
        <dbReference type="EMBL" id="AQS40214.1"/>
    </source>
</evidence>
<dbReference type="SUPFAM" id="SSF46785">
    <property type="entry name" value="Winged helix' DNA-binding domain"/>
    <property type="match status" value="1"/>
</dbReference>
<dbReference type="GO" id="GO:0006355">
    <property type="term" value="P:regulation of DNA-templated transcription"/>
    <property type="evidence" value="ECO:0007669"/>
    <property type="project" value="UniProtKB-ARBA"/>
</dbReference>
<dbReference type="InterPro" id="IPR036390">
    <property type="entry name" value="WH_DNA-bd_sf"/>
</dbReference>
<dbReference type="KEGG" id="spsw:Sps_05145"/>
<dbReference type="Proteomes" id="UP000189545">
    <property type="component" value="Chromosome"/>
</dbReference>
<reference evidence="2 3" key="1">
    <citation type="submission" date="2016-03" db="EMBL/GenBank/DDBJ databases">
        <title>Complete genome sequence of Shewanella psychrophila WP2, a deep sea bacterium isolated from west Pacific sediment.</title>
        <authorList>
            <person name="Xu G."/>
            <person name="Jian H."/>
        </authorList>
    </citation>
    <scope>NUCLEOTIDE SEQUENCE [LARGE SCALE GENOMIC DNA]</scope>
    <source>
        <strain evidence="2 3">WP2</strain>
    </source>
</reference>
<dbReference type="EMBL" id="CP014782">
    <property type="protein sequence ID" value="AQS40214.1"/>
    <property type="molecule type" value="Genomic_DNA"/>
</dbReference>
<dbReference type="Gene3D" id="1.10.10.10">
    <property type="entry name" value="Winged helix-like DNA-binding domain superfamily/Winged helix DNA-binding domain"/>
    <property type="match status" value="1"/>
</dbReference>
<protein>
    <submittedName>
        <fullName evidence="2">Helix-turn-helix domain</fullName>
    </submittedName>
</protein>
<dbReference type="AlphaFoldDB" id="A0A1S6HXQ2"/>
<gene>
    <name evidence="2" type="ORF">Sps_05145</name>
</gene>
<dbReference type="Pfam" id="PF13730">
    <property type="entry name" value="HTH_36"/>
    <property type="match status" value="1"/>
</dbReference>
<dbReference type="InterPro" id="IPR011991">
    <property type="entry name" value="ArsR-like_HTH"/>
</dbReference>